<evidence type="ECO:0000259" key="2">
    <source>
        <dbReference type="Pfam" id="PF03629"/>
    </source>
</evidence>
<evidence type="ECO:0000313" key="3">
    <source>
        <dbReference type="EMBL" id="QIU93309.1"/>
    </source>
</evidence>
<name>A0A6H0KJ91_9BACE</name>
<dbReference type="Pfam" id="PF03629">
    <property type="entry name" value="SASA"/>
    <property type="match status" value="1"/>
</dbReference>
<keyword evidence="4" id="KW-1185">Reference proteome</keyword>
<dbReference type="RefSeq" id="WP_167960328.1">
    <property type="nucleotide sequence ID" value="NZ_CP050831.1"/>
</dbReference>
<reference evidence="3 4" key="1">
    <citation type="submission" date="2020-03" db="EMBL/GenBank/DDBJ databases">
        <title>Genomic analysis of Bacteroides faecium CBA7301.</title>
        <authorList>
            <person name="Kim J."/>
            <person name="Roh S.W."/>
        </authorList>
    </citation>
    <scope>NUCLEOTIDE SEQUENCE [LARGE SCALE GENOMIC DNA]</scope>
    <source>
        <strain evidence="3 4">CBA7301</strain>
    </source>
</reference>
<dbReference type="InterPro" id="IPR005181">
    <property type="entry name" value="SASA"/>
</dbReference>
<dbReference type="EMBL" id="CP050831">
    <property type="protein sequence ID" value="QIU93309.1"/>
    <property type="molecule type" value="Genomic_DNA"/>
</dbReference>
<dbReference type="GO" id="GO:0001681">
    <property type="term" value="F:sialate O-acetylesterase activity"/>
    <property type="evidence" value="ECO:0007669"/>
    <property type="project" value="InterPro"/>
</dbReference>
<keyword evidence="1" id="KW-0378">Hydrolase</keyword>
<protein>
    <submittedName>
        <fullName evidence="3">Sialate O-acetylesterase</fullName>
    </submittedName>
</protein>
<dbReference type="AlphaFoldDB" id="A0A6H0KJ91"/>
<dbReference type="Gene3D" id="3.40.50.1110">
    <property type="entry name" value="SGNH hydrolase"/>
    <property type="match status" value="1"/>
</dbReference>
<dbReference type="InterPro" id="IPR036514">
    <property type="entry name" value="SGNH_hydro_sf"/>
</dbReference>
<dbReference type="PANTHER" id="PTHR22901">
    <property type="entry name" value="SIALATE O-ACETYLESTERASE"/>
    <property type="match status" value="1"/>
</dbReference>
<dbReference type="Proteomes" id="UP000501780">
    <property type="component" value="Chromosome"/>
</dbReference>
<dbReference type="SUPFAM" id="SSF52266">
    <property type="entry name" value="SGNH hydrolase"/>
    <property type="match status" value="1"/>
</dbReference>
<dbReference type="KEGG" id="bfc:BacF7301_03715"/>
<organism evidence="3 4">
    <name type="scientific">Bacteroides faecium</name>
    <dbReference type="NCBI Taxonomy" id="2715212"/>
    <lineage>
        <taxon>Bacteria</taxon>
        <taxon>Pseudomonadati</taxon>
        <taxon>Bacteroidota</taxon>
        <taxon>Bacteroidia</taxon>
        <taxon>Bacteroidales</taxon>
        <taxon>Bacteroidaceae</taxon>
        <taxon>Bacteroides</taxon>
    </lineage>
</organism>
<feature type="domain" description="Sialate O-acetylesterase" evidence="2">
    <location>
        <begin position="104"/>
        <end position="357"/>
    </location>
</feature>
<gene>
    <name evidence="3" type="ORF">BacF7301_03715</name>
</gene>
<accession>A0A6H0KJ91</accession>
<evidence type="ECO:0000256" key="1">
    <source>
        <dbReference type="ARBA" id="ARBA00022801"/>
    </source>
</evidence>
<proteinExistence type="predicted"/>
<dbReference type="GO" id="GO:0005975">
    <property type="term" value="P:carbohydrate metabolic process"/>
    <property type="evidence" value="ECO:0007669"/>
    <property type="project" value="TreeGrafter"/>
</dbReference>
<dbReference type="InterPro" id="IPR039329">
    <property type="entry name" value="SIAE"/>
</dbReference>
<sequence>MKRVIWLVLSVCMALASWGKIRLPSILGDNMVLQRADTVNIWGWATPSQNVTVKPSWDNRIYTTKAKNNGKWLLRVQTPEAGGPYQIDISDGELLTLKDILIGEVWICSGQSNMEMPVHGFYGQPVAGSLEEIVEANQYPDIHMFTLPPTPAAEPQDDCRGSWLKSTPESVRDFSAVGYFFGKNLNKVMNIPIGLITPNCGGIAIEPWMTAEAIRETASINQKLAFTPQVQTEAANASYLFNGMIAPICNFTSRGFIWYQGESNQHNYFDYDKLLASMVNLWRKEWKNEDMPFYYVQLAPFPYDGAERISLPLVIEAQYKALWHIPNAGIVATTDLGHPACIHPPRKKEIGQRLAALALRKTYQINGLLPDAPMIDKVIFEGNRAVLTFKGVPDYSPAAVGSLDFYGGELRGFEIAGEDRRFYPAKASLIQGQNRMVVTSEKVSRPVAVRYAFKNYHDANVMTTEGQPLVPFRTDHWDDVY</sequence>
<evidence type="ECO:0000313" key="4">
    <source>
        <dbReference type="Proteomes" id="UP000501780"/>
    </source>
</evidence>
<dbReference type="PANTHER" id="PTHR22901:SF0">
    <property type="entry name" value="SIALATE O-ACETYLESTERASE"/>
    <property type="match status" value="1"/>
</dbReference>